<feature type="transmembrane region" description="Helical" evidence="5">
    <location>
        <begin position="252"/>
        <end position="270"/>
    </location>
</feature>
<evidence type="ECO:0000256" key="3">
    <source>
        <dbReference type="ARBA" id="ARBA00022989"/>
    </source>
</evidence>
<comment type="subcellular location">
    <subcellularLocation>
        <location evidence="5">Cell membrane</location>
        <topology evidence="5">Multi-pass membrane protein</topology>
    </subcellularLocation>
    <subcellularLocation>
        <location evidence="1">Membrane</location>
        <topology evidence="1">Multi-pass membrane protein</topology>
    </subcellularLocation>
</comment>
<evidence type="ECO:0000256" key="1">
    <source>
        <dbReference type="ARBA" id="ARBA00004141"/>
    </source>
</evidence>
<dbReference type="AlphaFoldDB" id="A0A6I4UL34"/>
<keyword evidence="5" id="KW-1003">Cell membrane</keyword>
<dbReference type="Pfam" id="PF01925">
    <property type="entry name" value="TauE"/>
    <property type="match status" value="1"/>
</dbReference>
<dbReference type="InterPro" id="IPR002781">
    <property type="entry name" value="TM_pro_TauE-like"/>
</dbReference>
<dbReference type="Proteomes" id="UP000430021">
    <property type="component" value="Unassembled WGS sequence"/>
</dbReference>
<sequence>MSLLSPLAFALPALLIAGAAAGFAGGLFGIGGGFVVVPALMFLLPVLGVAPEQTAHVAVGTSLASIIFTSIRSTSSHAKRGSVDFGLLKGWSIWVVLGTAVGTVLADWISGAHLALIFGTGVLAFAVYFMLPARQGEPLFAALPSGLPRAGIASALGVFSTLLGIGGGTLTTLTMTVCGTPIHRAIGTAAGMGAIIAIPATIGFIVIGLEESGRGWGSLGFINLPTAAVLIATSVLFAPLGVAAAHMLSPAILRRVFGLYLTFIGVLMIAKF</sequence>
<accession>A0A6I4UL34</accession>
<name>A0A6I4UL34_9SPHN</name>
<protein>
    <recommendedName>
        <fullName evidence="5">Probable membrane transporter protein</fullName>
    </recommendedName>
</protein>
<keyword evidence="2 5" id="KW-0812">Transmembrane</keyword>
<comment type="caution">
    <text evidence="7">The sequence shown here is derived from an EMBL/GenBank/DDBJ whole genome shotgun (WGS) entry which is preliminary data.</text>
</comment>
<feature type="transmembrane region" description="Helical" evidence="5">
    <location>
        <begin position="29"/>
        <end position="47"/>
    </location>
</feature>
<reference evidence="7 8" key="1">
    <citation type="submission" date="2019-12" db="EMBL/GenBank/DDBJ databases">
        <title>Genomic-based taxomic classification of the family Erythrobacteraceae.</title>
        <authorList>
            <person name="Xu L."/>
        </authorList>
    </citation>
    <scope>NUCLEOTIDE SEQUENCE [LARGE SCALE GENOMIC DNA]</scope>
    <source>
        <strain evidence="7 8">JCM 10282</strain>
    </source>
</reference>
<dbReference type="OrthoDB" id="457670at2"/>
<dbReference type="GO" id="GO:0005886">
    <property type="term" value="C:plasma membrane"/>
    <property type="evidence" value="ECO:0007669"/>
    <property type="project" value="UniProtKB-SubCell"/>
</dbReference>
<feature type="transmembrane region" description="Helical" evidence="5">
    <location>
        <begin position="151"/>
        <end position="173"/>
    </location>
</feature>
<evidence type="ECO:0000313" key="6">
    <source>
        <dbReference type="EMBL" id="MBB3774227.1"/>
    </source>
</evidence>
<dbReference type="EMBL" id="JACICE010000001">
    <property type="protein sequence ID" value="MBB3774227.1"/>
    <property type="molecule type" value="Genomic_DNA"/>
</dbReference>
<evidence type="ECO:0000313" key="8">
    <source>
        <dbReference type="Proteomes" id="UP000430021"/>
    </source>
</evidence>
<comment type="similarity">
    <text evidence="5">Belongs to the 4-toluene sulfonate uptake permease (TSUP) (TC 2.A.102) family.</text>
</comment>
<dbReference type="RefSeq" id="WP_160760190.1">
    <property type="nucleotide sequence ID" value="NZ_BAAADZ010000002.1"/>
</dbReference>
<dbReference type="Proteomes" id="UP000548685">
    <property type="component" value="Unassembled WGS sequence"/>
</dbReference>
<feature type="transmembrane region" description="Helical" evidence="5">
    <location>
        <begin position="91"/>
        <end position="109"/>
    </location>
</feature>
<evidence type="ECO:0000256" key="4">
    <source>
        <dbReference type="ARBA" id="ARBA00023136"/>
    </source>
</evidence>
<dbReference type="PANTHER" id="PTHR43483:SF3">
    <property type="entry name" value="MEMBRANE TRANSPORTER PROTEIN HI_0806-RELATED"/>
    <property type="match status" value="1"/>
</dbReference>
<feature type="transmembrane region" description="Helical" evidence="5">
    <location>
        <begin position="114"/>
        <end position="131"/>
    </location>
</feature>
<gene>
    <name evidence="6" type="ORF">FHS52_000170</name>
    <name evidence="7" type="ORF">GRI59_05735</name>
</gene>
<organism evidence="7 8">
    <name type="scientific">Erythrobacter ramosus</name>
    <dbReference type="NCBI Taxonomy" id="35811"/>
    <lineage>
        <taxon>Bacteria</taxon>
        <taxon>Pseudomonadati</taxon>
        <taxon>Pseudomonadota</taxon>
        <taxon>Alphaproteobacteria</taxon>
        <taxon>Sphingomonadales</taxon>
        <taxon>Erythrobacteraceae</taxon>
        <taxon>Erythrobacter/Porphyrobacter group</taxon>
        <taxon>Erythrobacter</taxon>
    </lineage>
</organism>
<evidence type="ECO:0000313" key="7">
    <source>
        <dbReference type="EMBL" id="MXP38115.1"/>
    </source>
</evidence>
<keyword evidence="3 5" id="KW-1133">Transmembrane helix</keyword>
<keyword evidence="9" id="KW-1185">Reference proteome</keyword>
<evidence type="ECO:0000256" key="2">
    <source>
        <dbReference type="ARBA" id="ARBA00022692"/>
    </source>
</evidence>
<reference evidence="6 9" key="2">
    <citation type="submission" date="2020-08" db="EMBL/GenBank/DDBJ databases">
        <title>Genomic Encyclopedia of Type Strains, Phase IV (KMG-IV): sequencing the most valuable type-strain genomes for metagenomic binning, comparative biology and taxonomic classification.</title>
        <authorList>
            <person name="Goeker M."/>
        </authorList>
    </citation>
    <scope>NUCLEOTIDE SEQUENCE [LARGE SCALE GENOMIC DNA]</scope>
    <source>
        <strain evidence="6 9">DSM 8510</strain>
    </source>
</reference>
<feature type="transmembrane region" description="Helical" evidence="5">
    <location>
        <begin position="185"/>
        <end position="209"/>
    </location>
</feature>
<keyword evidence="4 5" id="KW-0472">Membrane</keyword>
<feature type="transmembrane region" description="Helical" evidence="5">
    <location>
        <begin position="54"/>
        <end position="71"/>
    </location>
</feature>
<feature type="transmembrane region" description="Helical" evidence="5">
    <location>
        <begin position="221"/>
        <end position="245"/>
    </location>
</feature>
<dbReference type="PANTHER" id="PTHR43483">
    <property type="entry name" value="MEMBRANE TRANSPORTER PROTEIN HI_0806-RELATED"/>
    <property type="match status" value="1"/>
</dbReference>
<evidence type="ECO:0000313" key="9">
    <source>
        <dbReference type="Proteomes" id="UP000548685"/>
    </source>
</evidence>
<proteinExistence type="inferred from homology"/>
<dbReference type="EMBL" id="WTYB01000001">
    <property type="protein sequence ID" value="MXP38115.1"/>
    <property type="molecule type" value="Genomic_DNA"/>
</dbReference>
<evidence type="ECO:0000256" key="5">
    <source>
        <dbReference type="RuleBase" id="RU363041"/>
    </source>
</evidence>